<name>A0A5C5R800_9ACTN</name>
<reference evidence="2 3" key="1">
    <citation type="submission" date="2019-06" db="EMBL/GenBank/DDBJ databases">
        <title>Tsukamurella conjunctivitidis sp. nov., Tsukamurella assacharolytica sp. nov. and Tsukamurella sputae sp. nov. isolated from patients with conjunctivitis, bacteraemia (lymphoma) and respiratory infection (sputum) in Hong Kong.</title>
        <authorList>
            <person name="Teng J.L.L."/>
            <person name="Lee H.H."/>
            <person name="Fong J.Y.H."/>
            <person name="Fok K.M.N."/>
            <person name="Lau S.K.P."/>
            <person name="Woo P.C.Y."/>
        </authorList>
    </citation>
    <scope>NUCLEOTIDE SEQUENCE [LARGE SCALE GENOMIC DNA]</scope>
    <source>
        <strain evidence="2 3">HKU71</strain>
    </source>
</reference>
<dbReference type="RefSeq" id="WP_146561119.1">
    <property type="nucleotide sequence ID" value="NZ_VIGW01000005.1"/>
</dbReference>
<protein>
    <submittedName>
        <fullName evidence="2">Uncharacterized protein</fullName>
    </submittedName>
</protein>
<evidence type="ECO:0000313" key="2">
    <source>
        <dbReference type="EMBL" id="TWS19080.1"/>
    </source>
</evidence>
<evidence type="ECO:0000313" key="3">
    <source>
        <dbReference type="Proteomes" id="UP000317291"/>
    </source>
</evidence>
<comment type="caution">
    <text evidence="2">The sequence shown here is derived from an EMBL/GenBank/DDBJ whole genome shotgun (WGS) entry which is preliminary data.</text>
</comment>
<evidence type="ECO:0000256" key="1">
    <source>
        <dbReference type="SAM" id="MobiDB-lite"/>
    </source>
</evidence>
<dbReference type="Proteomes" id="UP000317291">
    <property type="component" value="Unassembled WGS sequence"/>
</dbReference>
<accession>A0A5C5R800</accession>
<organism evidence="2 3">
    <name type="scientific">Tsukamurella asaccharolytica</name>
    <dbReference type="NCBI Taxonomy" id="2592067"/>
    <lineage>
        <taxon>Bacteria</taxon>
        <taxon>Bacillati</taxon>
        <taxon>Actinomycetota</taxon>
        <taxon>Actinomycetes</taxon>
        <taxon>Mycobacteriales</taxon>
        <taxon>Tsukamurellaceae</taxon>
        <taxon>Tsukamurella</taxon>
    </lineage>
</organism>
<sequence length="140" mass="15299">MSELESLLATMERIAETVNRFDDDHVQRKAFKLLMKAAERDAENAEGAAESAREWEAHAAHTRPANNREKIVVAAAHLAEVGEEPTPGRVFDLFADAGWKVPVRPEDTLQQTAAAGWIGLEDGAVTVTDAGERLIDALPR</sequence>
<keyword evidence="3" id="KW-1185">Reference proteome</keyword>
<gene>
    <name evidence="2" type="ORF">FK529_11225</name>
</gene>
<dbReference type="AlphaFoldDB" id="A0A5C5R800"/>
<dbReference type="EMBL" id="VIGW01000005">
    <property type="protein sequence ID" value="TWS19080.1"/>
    <property type="molecule type" value="Genomic_DNA"/>
</dbReference>
<proteinExistence type="predicted"/>
<feature type="region of interest" description="Disordered" evidence="1">
    <location>
        <begin position="42"/>
        <end position="63"/>
    </location>
</feature>